<proteinExistence type="predicted"/>
<protein>
    <submittedName>
        <fullName evidence="1">Uncharacterized protein</fullName>
    </submittedName>
</protein>
<keyword evidence="2" id="KW-1185">Reference proteome</keyword>
<sequence length="175" mass="19016">MRGEGVPMRWCGLRMCAEYDALMRGESIRSAQRETGGRAGRRVPGWAYGVIGSHHDGVRAAECGNPRVFICQGSGQEAGACTSTQAHARHGVRFVQDRVGWFALGDKGCSSAFRSPAALQQPLDLVRSPLPRGELAILPWLPSQERAVCGEDWNVACHKAGRGLVRMQIEKGDVM</sequence>
<dbReference type="EMBL" id="KV417338">
    <property type="protein sequence ID" value="KZO90612.1"/>
    <property type="molecule type" value="Genomic_DNA"/>
</dbReference>
<accession>A0A167GJ08</accession>
<gene>
    <name evidence="1" type="ORF">CALVIDRAFT_390574</name>
</gene>
<reference evidence="1 2" key="1">
    <citation type="journal article" date="2016" name="Mol. Biol. Evol.">
        <title>Comparative Genomics of Early-Diverging Mushroom-Forming Fungi Provides Insights into the Origins of Lignocellulose Decay Capabilities.</title>
        <authorList>
            <person name="Nagy L.G."/>
            <person name="Riley R."/>
            <person name="Tritt A."/>
            <person name="Adam C."/>
            <person name="Daum C."/>
            <person name="Floudas D."/>
            <person name="Sun H."/>
            <person name="Yadav J.S."/>
            <person name="Pangilinan J."/>
            <person name="Larsson K.H."/>
            <person name="Matsuura K."/>
            <person name="Barry K."/>
            <person name="Labutti K."/>
            <person name="Kuo R."/>
            <person name="Ohm R.A."/>
            <person name="Bhattacharya S.S."/>
            <person name="Shirouzu T."/>
            <person name="Yoshinaga Y."/>
            <person name="Martin F.M."/>
            <person name="Grigoriev I.V."/>
            <person name="Hibbett D.S."/>
        </authorList>
    </citation>
    <scope>NUCLEOTIDE SEQUENCE [LARGE SCALE GENOMIC DNA]</scope>
    <source>
        <strain evidence="1 2">TUFC12733</strain>
    </source>
</reference>
<evidence type="ECO:0000313" key="2">
    <source>
        <dbReference type="Proteomes" id="UP000076738"/>
    </source>
</evidence>
<evidence type="ECO:0000313" key="1">
    <source>
        <dbReference type="EMBL" id="KZO90612.1"/>
    </source>
</evidence>
<name>A0A167GJ08_CALVF</name>
<organism evidence="1 2">
    <name type="scientific">Calocera viscosa (strain TUFC12733)</name>
    <dbReference type="NCBI Taxonomy" id="1330018"/>
    <lineage>
        <taxon>Eukaryota</taxon>
        <taxon>Fungi</taxon>
        <taxon>Dikarya</taxon>
        <taxon>Basidiomycota</taxon>
        <taxon>Agaricomycotina</taxon>
        <taxon>Dacrymycetes</taxon>
        <taxon>Dacrymycetales</taxon>
        <taxon>Dacrymycetaceae</taxon>
        <taxon>Calocera</taxon>
    </lineage>
</organism>
<dbReference type="Proteomes" id="UP000076738">
    <property type="component" value="Unassembled WGS sequence"/>
</dbReference>
<dbReference type="AlphaFoldDB" id="A0A167GJ08"/>